<proteinExistence type="predicted"/>
<dbReference type="eggNOG" id="arCOG01746">
    <property type="taxonomic scope" value="Archaea"/>
</dbReference>
<sequence length="457" mass="49390">MRSGSWSDVLPAILEEESGGDIAFEAGKMNPGVNTYLVRSYDRSALIFSFPAVIRCGLPGQDLLPDKRGYDGAVGAFIEEVKGHSRSIEGLRPLGGFDTGFPQNYSANIEPVTFCRSSFGAGQQLWKADSENYLDDKGVHVILSGALPYPGLPSEPNIRIIRDKLSGLMESVAEIVFGLDEKKTEKYALCSADQKMIREVLDSKGLVAFVGDGTRGVRTYTRHRGHFRVAGPNEISNIPFRCPVELEPVEMVLPASGGSITGLGIRKKEIFAVTGSNAQGKSTFLQVIRSGSDDHMPGDGRENVVTLGNVMTAESGEFEIPGADISMFFSALPPGMSGTPKNVYGGGSGSMVMAAMFQEAVRKNASLIVVDEDRSATNLLVPNCMQSEDVTPLSVICRSRREKLKGSSVIFAAATMDILVAEADRIMKFQDHAAVGILRDEFRSGLKRHLESVIRDL</sequence>
<gene>
    <name evidence="2" type="ordered locus">Mpet_2396</name>
</gene>
<name>E1RDV6_METP4</name>
<dbReference type="Proteomes" id="UP000006565">
    <property type="component" value="Chromosome"/>
</dbReference>
<evidence type="ECO:0000313" key="3">
    <source>
        <dbReference type="Proteomes" id="UP000006565"/>
    </source>
</evidence>
<feature type="domain" description="ATPase of the ABC class C-terminal" evidence="1">
    <location>
        <begin position="181"/>
        <end position="435"/>
    </location>
</feature>
<dbReference type="KEGG" id="mpi:Mpet_2396"/>
<dbReference type="GeneID" id="9744888"/>
<dbReference type="InterPro" id="IPR019195">
    <property type="entry name" value="ABC_ATPase_put"/>
</dbReference>
<evidence type="ECO:0000259" key="1">
    <source>
        <dbReference type="Pfam" id="PF09818"/>
    </source>
</evidence>
<protein>
    <submittedName>
        <fullName evidence="2">ABC transporter, ATPase, predicted</fullName>
    </submittedName>
</protein>
<dbReference type="InterPro" id="IPR046834">
    <property type="entry name" value="ABC_ATPase_C"/>
</dbReference>
<keyword evidence="3" id="KW-1185">Reference proteome</keyword>
<organism evidence="2 3">
    <name type="scientific">Methanolacinia petrolearia (strain DSM 11571 / OCM 486 / SEBR 4847)</name>
    <name type="common">Methanoplanus petrolearius</name>
    <dbReference type="NCBI Taxonomy" id="679926"/>
    <lineage>
        <taxon>Archaea</taxon>
        <taxon>Methanobacteriati</taxon>
        <taxon>Methanobacteriota</taxon>
        <taxon>Stenosarchaea group</taxon>
        <taxon>Methanomicrobia</taxon>
        <taxon>Methanomicrobiales</taxon>
        <taxon>Methanomicrobiaceae</taxon>
        <taxon>Methanolacinia</taxon>
    </lineage>
</organism>
<dbReference type="OrthoDB" id="18388at2157"/>
<dbReference type="Pfam" id="PF09818">
    <property type="entry name" value="ABC_ATPase"/>
    <property type="match status" value="1"/>
</dbReference>
<dbReference type="Gene3D" id="3.40.50.300">
    <property type="entry name" value="P-loop containing nucleotide triphosphate hydrolases"/>
    <property type="match status" value="1"/>
</dbReference>
<dbReference type="HOGENOM" id="CLU_598017_0_0_2"/>
<dbReference type="EMBL" id="CP002117">
    <property type="protein sequence ID" value="ADN37143.1"/>
    <property type="molecule type" value="Genomic_DNA"/>
</dbReference>
<dbReference type="RefSeq" id="WP_013330320.1">
    <property type="nucleotide sequence ID" value="NC_014507.1"/>
</dbReference>
<dbReference type="SUPFAM" id="SSF52540">
    <property type="entry name" value="P-loop containing nucleoside triphosphate hydrolases"/>
    <property type="match status" value="1"/>
</dbReference>
<dbReference type="PANTHER" id="PTHR38149">
    <property type="entry name" value="ATPASE"/>
    <property type="match status" value="1"/>
</dbReference>
<dbReference type="InterPro" id="IPR027417">
    <property type="entry name" value="P-loop_NTPase"/>
</dbReference>
<dbReference type="PANTHER" id="PTHR38149:SF1">
    <property type="entry name" value="ATPASE"/>
    <property type="match status" value="1"/>
</dbReference>
<dbReference type="STRING" id="679926.Mpet_2396"/>
<accession>E1RDV6</accession>
<reference evidence="2 3" key="1">
    <citation type="journal article" date="2010" name="Stand. Genomic Sci.">
        <title>Complete genome sequence of Methanoplanus petrolearius type strain (SEBR 4847).</title>
        <authorList>
            <person name="Brambilla E."/>
            <person name="Djao O.D."/>
            <person name="Daligault H."/>
            <person name="Lapidus A."/>
            <person name="Lucas S."/>
            <person name="Hammon N."/>
            <person name="Nolan M."/>
            <person name="Tice H."/>
            <person name="Cheng J.F."/>
            <person name="Han C."/>
            <person name="Tapia R."/>
            <person name="Goodwin L."/>
            <person name="Pitluck S."/>
            <person name="Liolios K."/>
            <person name="Ivanova N."/>
            <person name="Mavromatis K."/>
            <person name="Mikhailova N."/>
            <person name="Pati A."/>
            <person name="Chen A."/>
            <person name="Palaniappan K."/>
            <person name="Land M."/>
            <person name="Hauser L."/>
            <person name="Chang Y.J."/>
            <person name="Jeffries C.D."/>
            <person name="Rohde M."/>
            <person name="Spring S."/>
            <person name="Sikorski J."/>
            <person name="Goker M."/>
            <person name="Woyke T."/>
            <person name="Bristow J."/>
            <person name="Eisen J.A."/>
            <person name="Markowitz V."/>
            <person name="Hugenholtz P."/>
            <person name="Kyrpides N.C."/>
            <person name="Klenk H.P."/>
        </authorList>
    </citation>
    <scope>NUCLEOTIDE SEQUENCE [LARGE SCALE GENOMIC DNA]</scope>
    <source>
        <strain evidence="3">DSM 11571 / OCM 486 / SEBR 4847</strain>
    </source>
</reference>
<evidence type="ECO:0000313" key="2">
    <source>
        <dbReference type="EMBL" id="ADN37143.1"/>
    </source>
</evidence>
<dbReference type="AlphaFoldDB" id="E1RDV6"/>